<protein>
    <submittedName>
        <fullName evidence="2">Uncharacterized protein</fullName>
    </submittedName>
</protein>
<gene>
    <name evidence="2" type="ORF">TI39_contig4202g00059</name>
</gene>
<evidence type="ECO:0000256" key="1">
    <source>
        <dbReference type="SAM" id="Phobius"/>
    </source>
</evidence>
<dbReference type="Proteomes" id="UP000033647">
    <property type="component" value="Unassembled WGS sequence"/>
</dbReference>
<accession>A0A0F4GDR0</accession>
<proteinExistence type="predicted"/>
<organism evidence="2 3">
    <name type="scientific">Zymoseptoria brevis</name>
    <dbReference type="NCBI Taxonomy" id="1047168"/>
    <lineage>
        <taxon>Eukaryota</taxon>
        <taxon>Fungi</taxon>
        <taxon>Dikarya</taxon>
        <taxon>Ascomycota</taxon>
        <taxon>Pezizomycotina</taxon>
        <taxon>Dothideomycetes</taxon>
        <taxon>Dothideomycetidae</taxon>
        <taxon>Mycosphaerellales</taxon>
        <taxon>Mycosphaerellaceae</taxon>
        <taxon>Zymoseptoria</taxon>
    </lineage>
</organism>
<feature type="transmembrane region" description="Helical" evidence="1">
    <location>
        <begin position="262"/>
        <end position="285"/>
    </location>
</feature>
<keyword evidence="1" id="KW-1133">Transmembrane helix</keyword>
<dbReference type="AlphaFoldDB" id="A0A0F4GDR0"/>
<name>A0A0F4GDR0_9PEZI</name>
<reference evidence="2 3" key="1">
    <citation type="submission" date="2015-03" db="EMBL/GenBank/DDBJ databases">
        <title>RNA-seq based gene annotation and comparative genomics of four Zymoseptoria species reveal species-specific pathogenicity related genes and transposable element activity.</title>
        <authorList>
            <person name="Grandaubert J."/>
            <person name="Bhattacharyya A."/>
            <person name="Stukenbrock E.H."/>
        </authorList>
    </citation>
    <scope>NUCLEOTIDE SEQUENCE [LARGE SCALE GENOMIC DNA]</scope>
    <source>
        <strain evidence="2 3">Zb18110</strain>
    </source>
</reference>
<sequence length="289" mass="32380">MAAATASPVPNPIRRSEPNLPDDLLLDILDCSLPETLKIAFSYGGAQQTTLAIVGTNVSEWRATRGLLDLTPQMAELTGRNSLSKFSASQTTLDLYFKNHANPAASQCSIPDSILGKFSRIRINMPLCLLDPGNHRVLAMLKIEFTRETSGAWLQTHTKWMSISGAATAHPSLVWTQYHFEGIIGGAINYIVSLPANITAASLWRIRWVLVSVLRDLPPNNVQIFWPLFGLWRFIELNGAIRHHEEFWVKERRRIKIKSIMLVVHMALLVAALSVFLLLVLYGTWKRSL</sequence>
<dbReference type="EMBL" id="LAFY01004161">
    <property type="protein sequence ID" value="KJX94340.1"/>
    <property type="molecule type" value="Genomic_DNA"/>
</dbReference>
<keyword evidence="1" id="KW-0472">Membrane</keyword>
<dbReference type="OrthoDB" id="10358322at2759"/>
<evidence type="ECO:0000313" key="2">
    <source>
        <dbReference type="EMBL" id="KJX94340.1"/>
    </source>
</evidence>
<comment type="caution">
    <text evidence="2">The sequence shown here is derived from an EMBL/GenBank/DDBJ whole genome shotgun (WGS) entry which is preliminary data.</text>
</comment>
<keyword evidence="3" id="KW-1185">Reference proteome</keyword>
<evidence type="ECO:0000313" key="3">
    <source>
        <dbReference type="Proteomes" id="UP000033647"/>
    </source>
</evidence>
<keyword evidence="1" id="KW-0812">Transmembrane</keyword>